<dbReference type="AlphaFoldDB" id="A0A915KYB5"/>
<evidence type="ECO:0000313" key="2">
    <source>
        <dbReference type="WBParaSite" id="nRc.2.0.1.t42472-RA"/>
    </source>
</evidence>
<protein>
    <submittedName>
        <fullName evidence="2">Uncharacterized protein</fullName>
    </submittedName>
</protein>
<name>A0A915KYB5_ROMCU</name>
<accession>A0A915KYB5</accession>
<evidence type="ECO:0000313" key="1">
    <source>
        <dbReference type="Proteomes" id="UP000887565"/>
    </source>
</evidence>
<dbReference type="Proteomes" id="UP000887565">
    <property type="component" value="Unplaced"/>
</dbReference>
<dbReference type="WBParaSite" id="nRc.2.0.1.t42472-RA">
    <property type="protein sequence ID" value="nRc.2.0.1.t42472-RA"/>
    <property type="gene ID" value="nRc.2.0.1.g42472"/>
</dbReference>
<proteinExistence type="predicted"/>
<reference evidence="2" key="1">
    <citation type="submission" date="2022-11" db="UniProtKB">
        <authorList>
            <consortium name="WormBaseParasite"/>
        </authorList>
    </citation>
    <scope>IDENTIFICATION</scope>
</reference>
<keyword evidence="1" id="KW-1185">Reference proteome</keyword>
<sequence length="100" mass="11726">MSSTKLTFSMRSQFELMHFYCTDHNRAYTQSRTKTLWTTGHAFPIFNNSTMGISLRKEKAASFFSNKELYKQSKNYAILEIKEKYMEEASSLLLLVKSDF</sequence>
<organism evidence="1 2">
    <name type="scientific">Romanomermis culicivorax</name>
    <name type="common">Nematode worm</name>
    <dbReference type="NCBI Taxonomy" id="13658"/>
    <lineage>
        <taxon>Eukaryota</taxon>
        <taxon>Metazoa</taxon>
        <taxon>Ecdysozoa</taxon>
        <taxon>Nematoda</taxon>
        <taxon>Enoplea</taxon>
        <taxon>Dorylaimia</taxon>
        <taxon>Mermithida</taxon>
        <taxon>Mermithoidea</taxon>
        <taxon>Mermithidae</taxon>
        <taxon>Romanomermis</taxon>
    </lineage>
</organism>